<dbReference type="EMBL" id="JACEIK010007387">
    <property type="protein sequence ID" value="MCE3050206.1"/>
    <property type="molecule type" value="Genomic_DNA"/>
</dbReference>
<feature type="compositionally biased region" description="Polar residues" evidence="1">
    <location>
        <begin position="327"/>
        <end position="339"/>
    </location>
</feature>
<dbReference type="PANTHER" id="PTHR35116:SF2">
    <property type="entry name" value="ATP-DEPENDENT HELICASE FAMILY PROTEIN-RELATED"/>
    <property type="match status" value="1"/>
</dbReference>
<proteinExistence type="predicted"/>
<dbReference type="InterPro" id="IPR039322">
    <property type="entry name" value="MOM1"/>
</dbReference>
<comment type="caution">
    <text evidence="2">The sequence shown here is derived from an EMBL/GenBank/DDBJ whole genome shotgun (WGS) entry which is preliminary data.</text>
</comment>
<gene>
    <name evidence="2" type="ORF">HAX54_046628</name>
</gene>
<reference evidence="2 3" key="1">
    <citation type="journal article" date="2021" name="BMC Genomics">
        <title>Datura genome reveals duplications of psychoactive alkaloid biosynthetic genes and high mutation rate following tissue culture.</title>
        <authorList>
            <person name="Rajewski A."/>
            <person name="Carter-House D."/>
            <person name="Stajich J."/>
            <person name="Litt A."/>
        </authorList>
    </citation>
    <scope>NUCLEOTIDE SEQUENCE [LARGE SCALE GENOMIC DNA]</scope>
    <source>
        <strain evidence="2">AR-01</strain>
    </source>
</reference>
<keyword evidence="3" id="KW-1185">Reference proteome</keyword>
<accession>A0ABS8WJD1</accession>
<evidence type="ECO:0000313" key="2">
    <source>
        <dbReference type="EMBL" id="MCE3050206.1"/>
    </source>
</evidence>
<evidence type="ECO:0000313" key="3">
    <source>
        <dbReference type="Proteomes" id="UP000823775"/>
    </source>
</evidence>
<feature type="compositionally biased region" description="Polar residues" evidence="1">
    <location>
        <begin position="257"/>
        <end position="280"/>
    </location>
</feature>
<name>A0ABS8WJD1_DATST</name>
<dbReference type="Proteomes" id="UP000823775">
    <property type="component" value="Unassembled WGS sequence"/>
</dbReference>
<feature type="region of interest" description="Disordered" evidence="1">
    <location>
        <begin position="302"/>
        <end position="339"/>
    </location>
</feature>
<organism evidence="2 3">
    <name type="scientific">Datura stramonium</name>
    <name type="common">Jimsonweed</name>
    <name type="synonym">Common thornapple</name>
    <dbReference type="NCBI Taxonomy" id="4076"/>
    <lineage>
        <taxon>Eukaryota</taxon>
        <taxon>Viridiplantae</taxon>
        <taxon>Streptophyta</taxon>
        <taxon>Embryophyta</taxon>
        <taxon>Tracheophyta</taxon>
        <taxon>Spermatophyta</taxon>
        <taxon>Magnoliopsida</taxon>
        <taxon>eudicotyledons</taxon>
        <taxon>Gunneridae</taxon>
        <taxon>Pentapetalae</taxon>
        <taxon>asterids</taxon>
        <taxon>lamiids</taxon>
        <taxon>Solanales</taxon>
        <taxon>Solanaceae</taxon>
        <taxon>Solanoideae</taxon>
        <taxon>Datureae</taxon>
        <taxon>Datura</taxon>
    </lineage>
</organism>
<feature type="region of interest" description="Disordered" evidence="1">
    <location>
        <begin position="248"/>
        <end position="280"/>
    </location>
</feature>
<dbReference type="PANTHER" id="PTHR35116">
    <property type="entry name" value="HELICASE PROTEIN MOM1"/>
    <property type="match status" value="1"/>
</dbReference>
<evidence type="ECO:0000256" key="1">
    <source>
        <dbReference type="SAM" id="MobiDB-lite"/>
    </source>
</evidence>
<protein>
    <submittedName>
        <fullName evidence="2">Uncharacterized protein</fullName>
    </submittedName>
</protein>
<dbReference type="Gene3D" id="6.10.250.1310">
    <property type="match status" value="1"/>
</dbReference>
<sequence>MLDCFHGKSSVSKWSSEVAALDDVFAELLGLMSSNCEKSDHNSFSKMLKVRRMEGLIQVKYLYLGNRKCNGWMILLLREDCWRMKHPKFSGQICCMKGFLGGNTRVVHHEGLGGNCLSRERDTNLKQLLQSEYEAELDSIKKKYNLLFQIAERKLAEKLKDIDTKYNLMHKNPLLAEAMTQAQDTVESIEMTVGTRQSSPHRPSSVPEMTASILEPVNSEQRAADPRISSENFSIAAIPSLNAELPSVEEPAVVPPRTSSRATLQTASSADLPTSGSRAIPTTNYQSVILTPSQLSTQTLGYATTPGASCEQRRPAPHLRPFRPLPTMNSWNDQQRSAQ</sequence>